<dbReference type="SUPFAM" id="SSF46785">
    <property type="entry name" value="Winged helix' DNA-binding domain"/>
    <property type="match status" value="1"/>
</dbReference>
<name>A0A5N0T765_9GAMM</name>
<dbReference type="AlphaFoldDB" id="A0A5N0T765"/>
<organism evidence="1 2">
    <name type="scientific">Marinihelvus fidelis</name>
    <dbReference type="NCBI Taxonomy" id="2613842"/>
    <lineage>
        <taxon>Bacteria</taxon>
        <taxon>Pseudomonadati</taxon>
        <taxon>Pseudomonadota</taxon>
        <taxon>Gammaproteobacteria</taxon>
        <taxon>Chromatiales</taxon>
        <taxon>Wenzhouxiangellaceae</taxon>
        <taxon>Marinihelvus</taxon>
    </lineage>
</organism>
<accession>A0A5N0T765</accession>
<dbReference type="EMBL" id="VYXP01000013">
    <property type="protein sequence ID" value="KAA9129656.1"/>
    <property type="molecule type" value="Genomic_DNA"/>
</dbReference>
<gene>
    <name evidence="1" type="ORF">F3N42_14930</name>
</gene>
<dbReference type="Proteomes" id="UP000325372">
    <property type="component" value="Unassembled WGS sequence"/>
</dbReference>
<dbReference type="Pfam" id="PF25212">
    <property type="entry name" value="HVO_A0114"/>
    <property type="match status" value="1"/>
</dbReference>
<keyword evidence="2" id="KW-1185">Reference proteome</keyword>
<dbReference type="InterPro" id="IPR036390">
    <property type="entry name" value="WH_DNA-bd_sf"/>
</dbReference>
<proteinExistence type="predicted"/>
<evidence type="ECO:0000313" key="2">
    <source>
        <dbReference type="Proteomes" id="UP000325372"/>
    </source>
</evidence>
<protein>
    <submittedName>
        <fullName evidence="1">Transcriptional regulator</fullName>
    </submittedName>
</protein>
<reference evidence="1 2" key="1">
    <citation type="submission" date="2019-09" db="EMBL/GenBank/DDBJ databases">
        <title>Wenzhouxiangella sp. Genome sequencing and assembly.</title>
        <authorList>
            <person name="Zhang R."/>
        </authorList>
    </citation>
    <scope>NUCLEOTIDE SEQUENCE [LARGE SCALE GENOMIC DNA]</scope>
    <source>
        <strain evidence="1 2">W260</strain>
    </source>
</reference>
<dbReference type="InterPro" id="IPR036388">
    <property type="entry name" value="WH-like_DNA-bd_sf"/>
</dbReference>
<sequence length="126" mass="13927">MPGKTMKIGIISWQAYKARTIAIARGELEPRPTDPKVWMPSIETAAKVLSEQNIALLKTIKDRKPGSVTELAVLTNRAQGNVSRTLKTMCNYGIVRLEKTGGRSKQPIAMATEFQLELRSFTGDLP</sequence>
<dbReference type="Gene3D" id="1.10.10.10">
    <property type="entry name" value="Winged helix-like DNA-binding domain superfamily/Winged helix DNA-binding domain"/>
    <property type="match status" value="1"/>
</dbReference>
<evidence type="ECO:0000313" key="1">
    <source>
        <dbReference type="EMBL" id="KAA9129656.1"/>
    </source>
</evidence>
<comment type="caution">
    <text evidence="1">The sequence shown here is derived from an EMBL/GenBank/DDBJ whole genome shotgun (WGS) entry which is preliminary data.</text>
</comment>